<dbReference type="PANTHER" id="PTHR43278">
    <property type="entry name" value="NAD(P)H-DEPENDENT FMN-CONTAINING OXIDOREDUCTASE YWQN-RELATED"/>
    <property type="match status" value="1"/>
</dbReference>
<dbReference type="Gene3D" id="3.40.50.360">
    <property type="match status" value="1"/>
</dbReference>
<dbReference type="SUPFAM" id="SSF52218">
    <property type="entry name" value="Flavoproteins"/>
    <property type="match status" value="1"/>
</dbReference>
<feature type="domain" description="NADPH-dependent FMN reductase-like" evidence="6">
    <location>
        <begin position="4"/>
        <end position="135"/>
    </location>
</feature>
<dbReference type="Pfam" id="PF03358">
    <property type="entry name" value="FMN_red"/>
    <property type="match status" value="1"/>
</dbReference>
<dbReference type="Proteomes" id="UP001301797">
    <property type="component" value="Chromosome"/>
</dbReference>
<keyword evidence="3" id="KW-0285">Flavoprotein</keyword>
<proteinExistence type="inferred from homology"/>
<gene>
    <name evidence="7" type="ORF">F1737_00320</name>
</gene>
<comment type="cofactor">
    <cofactor evidence="2">
        <name>[4Fe-4S] cluster</name>
        <dbReference type="ChEBI" id="CHEBI:49883"/>
    </cofactor>
</comment>
<accession>A0AA97FBM5</accession>
<dbReference type="InterPro" id="IPR051796">
    <property type="entry name" value="ISF_SsuE-like"/>
</dbReference>
<evidence type="ECO:0000313" key="8">
    <source>
        <dbReference type="Proteomes" id="UP001301797"/>
    </source>
</evidence>
<comment type="similarity">
    <text evidence="5">Belongs to the SsuE family. Isf subfamily.</text>
</comment>
<evidence type="ECO:0000256" key="3">
    <source>
        <dbReference type="ARBA" id="ARBA00022630"/>
    </source>
</evidence>
<evidence type="ECO:0000256" key="5">
    <source>
        <dbReference type="ARBA" id="ARBA00038292"/>
    </source>
</evidence>
<evidence type="ECO:0000256" key="4">
    <source>
        <dbReference type="ARBA" id="ARBA00022643"/>
    </source>
</evidence>
<evidence type="ECO:0000256" key="2">
    <source>
        <dbReference type="ARBA" id="ARBA00001966"/>
    </source>
</evidence>
<dbReference type="KEGG" id="mefw:F1737_00320"/>
<reference evidence="7 8" key="1">
    <citation type="submission" date="2019-09" db="EMBL/GenBank/DDBJ databases">
        <title>The complete genome of Methanoplanus sp. FWC-SCC4.</title>
        <authorList>
            <person name="Chen S.-C."/>
            <person name="Zhou Y.-Z."/>
            <person name="Lai M.-C."/>
        </authorList>
    </citation>
    <scope>NUCLEOTIDE SEQUENCE [LARGE SCALE GENOMIC DNA]</scope>
    <source>
        <strain evidence="7 8">FWC-SCC4</strain>
    </source>
</reference>
<evidence type="ECO:0000313" key="7">
    <source>
        <dbReference type="EMBL" id="WOF15229.1"/>
    </source>
</evidence>
<comment type="cofactor">
    <cofactor evidence="1">
        <name>FMN</name>
        <dbReference type="ChEBI" id="CHEBI:58210"/>
    </cofactor>
</comment>
<dbReference type="EMBL" id="CP043875">
    <property type="protein sequence ID" value="WOF15229.1"/>
    <property type="molecule type" value="Genomic_DNA"/>
</dbReference>
<keyword evidence="4" id="KW-0288">FMN</keyword>
<name>A0AA97FBM5_9EURY</name>
<dbReference type="GO" id="GO:0016491">
    <property type="term" value="F:oxidoreductase activity"/>
    <property type="evidence" value="ECO:0007669"/>
    <property type="project" value="InterPro"/>
</dbReference>
<organism evidence="7 8">
    <name type="scientific">Methanochimaera problematica</name>
    <dbReference type="NCBI Taxonomy" id="2609417"/>
    <lineage>
        <taxon>Archaea</taxon>
        <taxon>Methanobacteriati</taxon>
        <taxon>Methanobacteriota</taxon>
        <taxon>Stenosarchaea group</taxon>
        <taxon>Methanomicrobia</taxon>
        <taxon>Methanomicrobiales</taxon>
        <taxon>Methanomicrobiaceae</taxon>
        <taxon>Methanochimaera</taxon>
    </lineage>
</organism>
<evidence type="ECO:0000259" key="6">
    <source>
        <dbReference type="Pfam" id="PF03358"/>
    </source>
</evidence>
<dbReference type="InterPro" id="IPR005025">
    <property type="entry name" value="FMN_Rdtase-like_dom"/>
</dbReference>
<dbReference type="GeneID" id="85228567"/>
<dbReference type="AlphaFoldDB" id="A0AA97FBM5"/>
<sequence length="203" mass="22687">MTISVVGFATSPRRHGNSEDLLDYVLGFMAKEEDVITEKIALSEYDVKPCRGCNSCEKNGICVIKDDVAGLLQKIIDADVVILSSPIYCMGLCSQAKALVDRTQVFRSRKYVLKIPVAPPERIGKRVGLFLSTAGQDWDFVFDGSIPAVKCFFHVSDIKDRDIEYLMINNVDEKGAIRAHKTAKSDAEEMAKKLIRKVRKLQE</sequence>
<keyword evidence="8" id="KW-1185">Reference proteome</keyword>
<dbReference type="InterPro" id="IPR029039">
    <property type="entry name" value="Flavoprotein-like_sf"/>
</dbReference>
<dbReference type="PANTHER" id="PTHR43278:SF1">
    <property type="entry name" value="IRON-SULFUR FLAVOPROTEIN MJ1083"/>
    <property type="match status" value="1"/>
</dbReference>
<evidence type="ECO:0000256" key="1">
    <source>
        <dbReference type="ARBA" id="ARBA00001917"/>
    </source>
</evidence>
<dbReference type="RefSeq" id="WP_317136797.1">
    <property type="nucleotide sequence ID" value="NZ_CP043875.1"/>
</dbReference>
<protein>
    <submittedName>
        <fullName evidence="7">Flavodoxin family protein</fullName>
    </submittedName>
</protein>